<protein>
    <submittedName>
        <fullName evidence="2">Uncharacterized protein</fullName>
    </submittedName>
</protein>
<sequence>MLGNDVFGWLYDNLEDAYQSGEDYIKQQAQTVADSVTASVEWIWEALQGDFNEDMTTGQIAANAVLGLIPVVDQILDCRDVVANCKQINKDKTDTWAWVALCLTLIGLIPTLGSAVKGVLKILFLYLRKAGGDVAKVITPALRPIFAFLSDPKVKKILGNKGPKEVLLEVSIKLNELAGSINTQQLLGLFDQAIQTYRSVASKIGRIAPNSVQTWLRDSNRILQEVRDSADEMIESVVGMVQDTLKKSADEIKHQADELDDAYKALPDGKVVHELDSSVTAINPKIIKMTNAEKGLYGEILSDNLMINNGFKNLLPEDRQIRKMTDTPRGRGIDGIYENTNPPPPYVVTETKYRTASGKYIDGDGVARDSMLNNTKGSPGMPAAKQMSDGWIRPRLDQELSLKESKKVQVNGYERWLMIVDDSGKVVNITKLDEAANSINEVIL</sequence>
<dbReference type="EMBL" id="CP061081">
    <property type="protein sequence ID" value="QNT06949.1"/>
    <property type="molecule type" value="Genomic_DNA"/>
</dbReference>
<organism evidence="2 3">
    <name type="scientific">Marinomonas arctica</name>
    <dbReference type="NCBI Taxonomy" id="383750"/>
    <lineage>
        <taxon>Bacteria</taxon>
        <taxon>Pseudomonadati</taxon>
        <taxon>Pseudomonadota</taxon>
        <taxon>Gammaproteobacteria</taxon>
        <taxon>Oceanospirillales</taxon>
        <taxon>Oceanospirillaceae</taxon>
        <taxon>Marinomonas</taxon>
    </lineage>
</organism>
<feature type="region of interest" description="Disordered" evidence="1">
    <location>
        <begin position="327"/>
        <end position="346"/>
    </location>
</feature>
<dbReference type="AlphaFoldDB" id="A0A7H1J8Y3"/>
<dbReference type="RefSeq" id="WP_188322958.1">
    <property type="nucleotide sequence ID" value="NZ_CP061081.1"/>
</dbReference>
<evidence type="ECO:0000256" key="1">
    <source>
        <dbReference type="SAM" id="MobiDB-lite"/>
    </source>
</evidence>
<reference evidence="2 3" key="1">
    <citation type="submission" date="2020-09" db="EMBL/GenBank/DDBJ databases">
        <title>Complete genome sequence of an Arctic sea ice bacterium Marinomonas arctica BSI20414.</title>
        <authorList>
            <person name="Liao L."/>
            <person name="Chen B."/>
        </authorList>
    </citation>
    <scope>NUCLEOTIDE SEQUENCE [LARGE SCALE GENOMIC DNA]</scope>
    <source>
        <strain evidence="2 3">BSI20414</strain>
    </source>
</reference>
<dbReference type="Proteomes" id="UP000516370">
    <property type="component" value="Chromosome"/>
</dbReference>
<proteinExistence type="predicted"/>
<name>A0A7H1J8Y3_9GAMM</name>
<evidence type="ECO:0000313" key="2">
    <source>
        <dbReference type="EMBL" id="QNT06949.1"/>
    </source>
</evidence>
<keyword evidence="3" id="KW-1185">Reference proteome</keyword>
<dbReference type="InterPro" id="IPR049802">
    <property type="entry name" value="RhsC-like_FIX"/>
</dbReference>
<gene>
    <name evidence="2" type="ORF">IBG28_04730</name>
</gene>
<dbReference type="KEGG" id="mard:IBG28_04730"/>
<dbReference type="CDD" id="cd20746">
    <property type="entry name" value="FIX_Ntox15_NUC_DUF4112_RhsA-like"/>
    <property type="match status" value="1"/>
</dbReference>
<evidence type="ECO:0000313" key="3">
    <source>
        <dbReference type="Proteomes" id="UP000516370"/>
    </source>
</evidence>
<accession>A0A7H1J8Y3</accession>